<sequence length="238" mass="25006">MRVSSIAGSAVLLVSLMAGTAYAADLVTELPIASTYNWTGGYVGAQAGYAWGDSVGGAYFKATGAVDANGNVDPRGFLGGLHTGYNYQFNNNAVLGVEGDINFASIRGSVNPLHFASGGNALGNSASAEMTWNGSVRLRAGYAIDRFLPYVTGGVAFGRYGFDPSYGGTGPLSGSKTQTGWTIGAGLEYALTDHLTTRIEYRYTDFGSATYAIPGFSSEETRVNLKTNDVRIGLTYKF</sequence>
<keyword evidence="2 6" id="KW-0732">Signal</keyword>
<dbReference type="PANTHER" id="PTHR34001">
    <property type="entry name" value="BLL7405 PROTEIN"/>
    <property type="match status" value="1"/>
</dbReference>
<dbReference type="SUPFAM" id="SSF56925">
    <property type="entry name" value="OMPA-like"/>
    <property type="match status" value="1"/>
</dbReference>
<comment type="caution">
    <text evidence="8">The sequence shown here is derived from an EMBL/GenBank/DDBJ whole genome shotgun (WGS) entry which is preliminary data.</text>
</comment>
<keyword evidence="9" id="KW-1185">Reference proteome</keyword>
<dbReference type="RefSeq" id="WP_354462541.1">
    <property type="nucleotide sequence ID" value="NZ_JBEWSZ010000002.1"/>
</dbReference>
<evidence type="ECO:0000256" key="1">
    <source>
        <dbReference type="ARBA" id="ARBA00004442"/>
    </source>
</evidence>
<evidence type="ECO:0000256" key="4">
    <source>
        <dbReference type="ARBA" id="ARBA00023237"/>
    </source>
</evidence>
<comment type="similarity">
    <text evidence="5">Belongs to the Omp25/RopB family.</text>
</comment>
<evidence type="ECO:0000256" key="3">
    <source>
        <dbReference type="ARBA" id="ARBA00023136"/>
    </source>
</evidence>
<dbReference type="Gene3D" id="2.40.160.20">
    <property type="match status" value="1"/>
</dbReference>
<accession>A0ABV2DKB3</accession>
<dbReference type="PANTHER" id="PTHR34001:SF3">
    <property type="entry name" value="BLL7405 PROTEIN"/>
    <property type="match status" value="1"/>
</dbReference>
<dbReference type="InterPro" id="IPR051692">
    <property type="entry name" value="OMP-like"/>
</dbReference>
<reference evidence="8 9" key="1">
    <citation type="submission" date="2024-06" db="EMBL/GenBank/DDBJ databases">
        <authorList>
            <person name="Kim D.-U."/>
        </authorList>
    </citation>
    <scope>NUCLEOTIDE SEQUENCE [LARGE SCALE GENOMIC DNA]</scope>
    <source>
        <strain evidence="8 9">KACC15460</strain>
    </source>
</reference>
<keyword evidence="4" id="KW-0998">Cell outer membrane</keyword>
<name>A0ABV2DKB3_9HYPH</name>
<evidence type="ECO:0000256" key="5">
    <source>
        <dbReference type="ARBA" id="ARBA00038306"/>
    </source>
</evidence>
<feature type="chain" id="PRO_5047104403" evidence="6">
    <location>
        <begin position="24"/>
        <end position="238"/>
    </location>
</feature>
<feature type="signal peptide" evidence="6">
    <location>
        <begin position="1"/>
        <end position="23"/>
    </location>
</feature>
<organism evidence="8 9">
    <name type="scientific">Mesorhizobium shangrilense</name>
    <dbReference type="NCBI Taxonomy" id="460060"/>
    <lineage>
        <taxon>Bacteria</taxon>
        <taxon>Pseudomonadati</taxon>
        <taxon>Pseudomonadota</taxon>
        <taxon>Alphaproteobacteria</taxon>
        <taxon>Hyphomicrobiales</taxon>
        <taxon>Phyllobacteriaceae</taxon>
        <taxon>Mesorhizobium</taxon>
    </lineage>
</organism>
<dbReference type="InterPro" id="IPR011250">
    <property type="entry name" value="OMP/PagP_B-barrel"/>
</dbReference>
<evidence type="ECO:0000256" key="6">
    <source>
        <dbReference type="SAM" id="SignalP"/>
    </source>
</evidence>
<evidence type="ECO:0000259" key="7">
    <source>
        <dbReference type="Pfam" id="PF13505"/>
    </source>
</evidence>
<gene>
    <name evidence="8" type="ORF">ABVQ20_26095</name>
</gene>
<proteinExistence type="inferred from homology"/>
<evidence type="ECO:0000313" key="9">
    <source>
        <dbReference type="Proteomes" id="UP001548832"/>
    </source>
</evidence>
<protein>
    <submittedName>
        <fullName evidence="8">Outer membrane protein</fullName>
    </submittedName>
</protein>
<comment type="subcellular location">
    <subcellularLocation>
        <location evidence="1">Cell outer membrane</location>
    </subcellularLocation>
</comment>
<feature type="domain" description="Outer membrane protein beta-barrel" evidence="7">
    <location>
        <begin position="12"/>
        <end position="238"/>
    </location>
</feature>
<dbReference type="EMBL" id="JBEWSZ010000002">
    <property type="protein sequence ID" value="MET2830460.1"/>
    <property type="molecule type" value="Genomic_DNA"/>
</dbReference>
<evidence type="ECO:0000313" key="8">
    <source>
        <dbReference type="EMBL" id="MET2830460.1"/>
    </source>
</evidence>
<dbReference type="Pfam" id="PF13505">
    <property type="entry name" value="OMP_b-brl"/>
    <property type="match status" value="1"/>
</dbReference>
<keyword evidence="3" id="KW-0472">Membrane</keyword>
<dbReference type="InterPro" id="IPR027385">
    <property type="entry name" value="Beta-barrel_OMP"/>
</dbReference>
<evidence type="ECO:0000256" key="2">
    <source>
        <dbReference type="ARBA" id="ARBA00022729"/>
    </source>
</evidence>
<dbReference type="Proteomes" id="UP001548832">
    <property type="component" value="Unassembled WGS sequence"/>
</dbReference>